<dbReference type="GO" id="GO:0008270">
    <property type="term" value="F:zinc ion binding"/>
    <property type="evidence" value="ECO:0007669"/>
    <property type="project" value="InterPro"/>
</dbReference>
<organism evidence="9 10">
    <name type="scientific">Mythimna separata</name>
    <name type="common">Oriental armyworm</name>
    <name type="synonym">Pseudaletia separata</name>
    <dbReference type="NCBI Taxonomy" id="271217"/>
    <lineage>
        <taxon>Eukaryota</taxon>
        <taxon>Metazoa</taxon>
        <taxon>Ecdysozoa</taxon>
        <taxon>Arthropoda</taxon>
        <taxon>Hexapoda</taxon>
        <taxon>Insecta</taxon>
        <taxon>Pterygota</taxon>
        <taxon>Neoptera</taxon>
        <taxon>Endopterygota</taxon>
        <taxon>Lepidoptera</taxon>
        <taxon>Glossata</taxon>
        <taxon>Ditrysia</taxon>
        <taxon>Noctuoidea</taxon>
        <taxon>Noctuidae</taxon>
        <taxon>Noctuinae</taxon>
        <taxon>Hadenini</taxon>
        <taxon>Mythimna</taxon>
    </lineage>
</organism>
<feature type="domain" description="N-acetylmuramoyl-L-alanine amidase" evidence="7">
    <location>
        <begin position="294"/>
        <end position="433"/>
    </location>
</feature>
<dbReference type="InterPro" id="IPR002502">
    <property type="entry name" value="Amidase_domain"/>
</dbReference>
<evidence type="ECO:0000256" key="1">
    <source>
        <dbReference type="ARBA" id="ARBA00007553"/>
    </source>
</evidence>
<keyword evidence="3" id="KW-0399">Innate immunity</keyword>
<feature type="domain" description="Peptidoglycan recognition protein family" evidence="8">
    <location>
        <begin position="72"/>
        <end position="217"/>
    </location>
</feature>
<dbReference type="PANTHER" id="PTHR11022">
    <property type="entry name" value="PEPTIDOGLYCAN RECOGNITION PROTEIN"/>
    <property type="match status" value="1"/>
</dbReference>
<evidence type="ECO:0000256" key="2">
    <source>
        <dbReference type="ARBA" id="ARBA00011245"/>
    </source>
</evidence>
<evidence type="ECO:0000313" key="10">
    <source>
        <dbReference type="Proteomes" id="UP001231518"/>
    </source>
</evidence>
<dbReference type="InterPro" id="IPR015510">
    <property type="entry name" value="PGRP"/>
</dbReference>
<protein>
    <recommendedName>
        <fullName evidence="5">Peptidoglycan recognition protein</fullName>
    </recommendedName>
</protein>
<keyword evidence="10" id="KW-1185">Reference proteome</keyword>
<feature type="domain" description="N-acetylmuramoyl-L-alanine amidase" evidence="7">
    <location>
        <begin position="84"/>
        <end position="223"/>
    </location>
</feature>
<dbReference type="SMART" id="SM00644">
    <property type="entry name" value="Ami_2"/>
    <property type="match status" value="2"/>
</dbReference>
<evidence type="ECO:0000256" key="5">
    <source>
        <dbReference type="ARBA" id="ARBA00069708"/>
    </source>
</evidence>
<keyword evidence="6" id="KW-1133">Transmembrane helix</keyword>
<accession>A0AAD7Z3E2</accession>
<evidence type="ECO:0000256" key="4">
    <source>
        <dbReference type="ARBA" id="ARBA00022859"/>
    </source>
</evidence>
<dbReference type="GO" id="GO:0009253">
    <property type="term" value="P:peptidoglycan catabolic process"/>
    <property type="evidence" value="ECO:0007669"/>
    <property type="project" value="InterPro"/>
</dbReference>
<dbReference type="Gene3D" id="3.40.80.10">
    <property type="entry name" value="Peptidoglycan recognition protein-like"/>
    <property type="match status" value="2"/>
</dbReference>
<feature type="domain" description="Peptidoglycan recognition protein family" evidence="8">
    <location>
        <begin position="282"/>
        <end position="427"/>
    </location>
</feature>
<dbReference type="GO" id="GO:0045087">
    <property type="term" value="P:innate immune response"/>
    <property type="evidence" value="ECO:0007669"/>
    <property type="project" value="UniProtKB-KW"/>
</dbReference>
<keyword evidence="4" id="KW-0391">Immunity</keyword>
<dbReference type="EMBL" id="JARGEI010000001">
    <property type="protein sequence ID" value="KAJ8736949.1"/>
    <property type="molecule type" value="Genomic_DNA"/>
</dbReference>
<evidence type="ECO:0000256" key="3">
    <source>
        <dbReference type="ARBA" id="ARBA00022588"/>
    </source>
</evidence>
<dbReference type="SMART" id="SM00701">
    <property type="entry name" value="PGRP"/>
    <property type="match status" value="2"/>
</dbReference>
<dbReference type="InterPro" id="IPR006619">
    <property type="entry name" value="PGRP_domain_met/bac"/>
</dbReference>
<evidence type="ECO:0000259" key="7">
    <source>
        <dbReference type="SMART" id="SM00644"/>
    </source>
</evidence>
<reference evidence="9" key="1">
    <citation type="submission" date="2023-03" db="EMBL/GenBank/DDBJ databases">
        <title>Chromosome-level genomes of two armyworms, Mythimna separata and Mythimna loreyi, provide insights into the biosynthesis and reception of sex pheromones.</title>
        <authorList>
            <person name="Zhao H."/>
        </authorList>
    </citation>
    <scope>NUCLEOTIDE SEQUENCE</scope>
    <source>
        <strain evidence="9">BeijingLab</strain>
        <tissue evidence="9">Pupa</tissue>
    </source>
</reference>
<dbReference type="Pfam" id="PF01510">
    <property type="entry name" value="Amidase_2"/>
    <property type="match status" value="2"/>
</dbReference>
<comment type="similarity">
    <text evidence="1">Belongs to the N-acetylmuramoyl-L-alanine amidase 2 family.</text>
</comment>
<proteinExistence type="inferred from homology"/>
<evidence type="ECO:0000259" key="8">
    <source>
        <dbReference type="SMART" id="SM00701"/>
    </source>
</evidence>
<comment type="subunit">
    <text evidence="2">Monomer.</text>
</comment>
<dbReference type="CDD" id="cd06583">
    <property type="entry name" value="PGRP"/>
    <property type="match status" value="2"/>
</dbReference>
<dbReference type="GO" id="GO:0008745">
    <property type="term" value="F:N-acetylmuramoyl-L-alanine amidase activity"/>
    <property type="evidence" value="ECO:0007669"/>
    <property type="project" value="InterPro"/>
</dbReference>
<evidence type="ECO:0000256" key="6">
    <source>
        <dbReference type="SAM" id="Phobius"/>
    </source>
</evidence>
<keyword evidence="6" id="KW-0812">Transmembrane</keyword>
<dbReference type="Proteomes" id="UP001231518">
    <property type="component" value="Chromosome 1"/>
</dbReference>
<dbReference type="FunFam" id="3.40.80.10:FF:000001">
    <property type="entry name" value="Peptidoglycan recognition protein 1"/>
    <property type="match status" value="1"/>
</dbReference>
<keyword evidence="6" id="KW-0472">Membrane</keyword>
<name>A0AAD7Z3E2_MYTSE</name>
<gene>
    <name evidence="9" type="ORF">PYW07_000220</name>
</gene>
<dbReference type="InterPro" id="IPR036505">
    <property type="entry name" value="Amidase/PGRP_sf"/>
</dbReference>
<dbReference type="SUPFAM" id="SSF55846">
    <property type="entry name" value="N-acetylmuramoyl-L-alanine amidase-like"/>
    <property type="match status" value="2"/>
</dbReference>
<feature type="transmembrane region" description="Helical" evidence="6">
    <location>
        <begin position="32"/>
        <end position="51"/>
    </location>
</feature>
<comment type="caution">
    <text evidence="9">The sequence shown here is derived from an EMBL/GenBank/DDBJ whole genome shotgun (WGS) entry which is preliminary data.</text>
</comment>
<evidence type="ECO:0000313" key="9">
    <source>
        <dbReference type="EMBL" id="KAJ8736949.1"/>
    </source>
</evidence>
<dbReference type="PANTHER" id="PTHR11022:SF41">
    <property type="entry name" value="PEPTIDOGLYCAN-RECOGNITION PROTEIN LC-RELATED"/>
    <property type="match status" value="1"/>
</dbReference>
<sequence length="480" mass="53663">MRLRDSCAKAVDLPLPRYLWDIAKSTTRAERLSCAAALAALLVCVILIVYFNVAAKNNADSIVDVAPHEWFITQQMWLAPPFIYANSTTEFKPLRLVIIAHTVSAECTVFQNCAAEMRTLQSHFSGNLGYDIPYNFVIGNEGRVYEARGWDRVGAHTIGYNRCSMAIGFLGDYREGLPSYSKVTDLQLLRAQMLLTEGVRLGHLHPDYLVVGAKDVADTLSPGANLYRAIQKWHNYDHNKKYIGHSCEVIHGVNVTTPAALTATLPPTFKNLPDLAPHEWFITREMWLAPPFINQNATTEFAPLKLVVIAHTVSSECTNFMNCAAEMRVLQSYFIEILGYDMPYNFVIGNDGRVYEARGWNRVGAHTFGYNHCSLGIGFIGDYREGLPSYSNVTDLQQLRAKMLLAEGVKRGYLQNDYHVVGQKDVTLTMSPGANLYRAIQKWENYNTQYVGQSCEAIHGVNQTSVASQTETPPSTIIDT</sequence>
<dbReference type="AlphaFoldDB" id="A0AAD7Z3E2"/>